<dbReference type="InterPro" id="IPR052004">
    <property type="entry name" value="Dynein_assembly_factor_4"/>
</dbReference>
<feature type="non-terminal residue" evidence="13">
    <location>
        <position position="1"/>
    </location>
</feature>
<reference evidence="13" key="1">
    <citation type="submission" date="2014-11" db="EMBL/GenBank/DDBJ databases">
        <authorList>
            <person name="Geib S."/>
        </authorList>
    </citation>
    <scope>NUCLEOTIDE SEQUENCE</scope>
</reference>
<keyword evidence="4" id="KW-0677">Repeat</keyword>
<dbReference type="GO" id="GO:0036158">
    <property type="term" value="P:outer dynein arm assembly"/>
    <property type="evidence" value="ECO:0007669"/>
    <property type="project" value="TreeGrafter"/>
</dbReference>
<reference evidence="13" key="2">
    <citation type="journal article" date="2015" name="Gigascience">
        <title>Reconstructing a comprehensive transcriptome assembly of a white-pupal translocated strain of the pest fruit fly Bactrocera cucurbitae.</title>
        <authorList>
            <person name="Sim S.B."/>
            <person name="Calla B."/>
            <person name="Hall B."/>
            <person name="DeRego T."/>
            <person name="Geib S.M."/>
        </authorList>
    </citation>
    <scope>NUCLEOTIDE SEQUENCE</scope>
</reference>
<evidence type="ECO:0000256" key="7">
    <source>
        <dbReference type="ARBA" id="ARBA00023242"/>
    </source>
</evidence>
<keyword evidence="7" id="KW-0539">Nucleus</keyword>
<evidence type="ECO:0000256" key="11">
    <source>
        <dbReference type="SAM" id="MobiDB-lite"/>
    </source>
</evidence>
<dbReference type="SUPFAM" id="SSF49764">
    <property type="entry name" value="HSP20-like chaperones"/>
    <property type="match status" value="1"/>
</dbReference>
<feature type="region of interest" description="Disordered" evidence="11">
    <location>
        <begin position="249"/>
        <end position="292"/>
    </location>
</feature>
<protein>
    <recommendedName>
        <fullName evidence="10">Dynein axonemal assembly factor 4</fullName>
    </recommendedName>
</protein>
<dbReference type="GO" id="GO:0036159">
    <property type="term" value="P:inner dynein arm assembly"/>
    <property type="evidence" value="ECO:0007669"/>
    <property type="project" value="TreeGrafter"/>
</dbReference>
<evidence type="ECO:0000256" key="9">
    <source>
        <dbReference type="ARBA" id="ARBA00024190"/>
    </source>
</evidence>
<proteinExistence type="predicted"/>
<evidence type="ECO:0000256" key="5">
    <source>
        <dbReference type="ARBA" id="ARBA00022803"/>
    </source>
</evidence>
<dbReference type="InterPro" id="IPR007052">
    <property type="entry name" value="CS_dom"/>
</dbReference>
<evidence type="ECO:0000256" key="6">
    <source>
        <dbReference type="ARBA" id="ARBA00022902"/>
    </source>
</evidence>
<dbReference type="PROSITE" id="PS51203">
    <property type="entry name" value="CS"/>
    <property type="match status" value="1"/>
</dbReference>
<feature type="domain" description="CS" evidence="12">
    <location>
        <begin position="37"/>
        <end position="121"/>
    </location>
</feature>
<dbReference type="Gene3D" id="2.60.40.790">
    <property type="match status" value="1"/>
</dbReference>
<evidence type="ECO:0000256" key="2">
    <source>
        <dbReference type="ARBA" id="ARBA00004487"/>
    </source>
</evidence>
<feature type="compositionally biased region" description="Polar residues" evidence="11">
    <location>
        <begin position="274"/>
        <end position="292"/>
    </location>
</feature>
<dbReference type="InterPro" id="IPR008978">
    <property type="entry name" value="HSP20-like_chaperone"/>
</dbReference>
<dbReference type="PANTHER" id="PTHR46492">
    <property type="entry name" value="DYNEIN ASSEMBLY FACTOR 4, AXONEMAL"/>
    <property type="match status" value="1"/>
</dbReference>
<dbReference type="GO" id="GO:0003341">
    <property type="term" value="P:cilium movement"/>
    <property type="evidence" value="ECO:0007669"/>
    <property type="project" value="InterPro"/>
</dbReference>
<dbReference type="CDD" id="cd06469">
    <property type="entry name" value="p23_DYX1C1_like"/>
    <property type="match status" value="1"/>
</dbReference>
<evidence type="ECO:0000256" key="4">
    <source>
        <dbReference type="ARBA" id="ARBA00022737"/>
    </source>
</evidence>
<dbReference type="GO" id="GO:0007399">
    <property type="term" value="P:nervous system development"/>
    <property type="evidence" value="ECO:0007669"/>
    <property type="project" value="UniProtKB-KW"/>
</dbReference>
<keyword evidence="6" id="KW-0524">Neurogenesis</keyword>
<evidence type="ECO:0000259" key="12">
    <source>
        <dbReference type="PROSITE" id="PS51203"/>
    </source>
</evidence>
<keyword evidence="8" id="KW-0966">Cell projection</keyword>
<evidence type="ECO:0000256" key="1">
    <source>
        <dbReference type="ARBA" id="ARBA00004123"/>
    </source>
</evidence>
<name>A0A0A1WX63_ZEUCU</name>
<dbReference type="AlphaFoldDB" id="A0A0A1WX63"/>
<keyword evidence="3" id="KW-0963">Cytoplasm</keyword>
<sequence length="292" mass="33871">IQSTITIHYELAQINRQRSTFAADNSSTLTVSQTVYNPTAMVQVTQTEEDIKIIIELNRLITRKPDVVLLSQYIKFNNPPIFFERHLMHEIDELSSFCRIFKNEARIVLVKKQKGIWPEVFQKLSKDELKQKRLEISDLIVERNKERDKLVVERFEQKRRMEIDKEIKRETAMRERVKQFQENARREALMVGVRKETYTKSPATPQMSTPSATISDTNITGQRIGTPAVRPWASMRNGGKINVSFSKFSWSTPKRESQEGLPRPFAMHDMPDNSGPQESQEQCNVNDLNATD</sequence>
<comment type="subcellular location">
    <subcellularLocation>
        <location evidence="2">Cell projection</location>
        <location evidence="2">Neuron projection</location>
    </subcellularLocation>
    <subcellularLocation>
        <location evidence="9">Dynein axonemal particle</location>
    </subcellularLocation>
    <subcellularLocation>
        <location evidence="1">Nucleus</location>
    </subcellularLocation>
</comment>
<dbReference type="InterPro" id="IPR037894">
    <property type="entry name" value="CS_DYX1C1"/>
</dbReference>
<keyword evidence="5" id="KW-0802">TPR repeat</keyword>
<evidence type="ECO:0000256" key="10">
    <source>
        <dbReference type="ARBA" id="ARBA00024430"/>
    </source>
</evidence>
<gene>
    <name evidence="13" type="primary">DYX1C1</name>
    <name evidence="13" type="ORF">g.37061</name>
</gene>
<dbReference type="EMBL" id="GBXI01010860">
    <property type="protein sequence ID" value="JAD03432.1"/>
    <property type="molecule type" value="Transcribed_RNA"/>
</dbReference>
<evidence type="ECO:0000256" key="8">
    <source>
        <dbReference type="ARBA" id="ARBA00023273"/>
    </source>
</evidence>
<dbReference type="GO" id="GO:0043005">
    <property type="term" value="C:neuron projection"/>
    <property type="evidence" value="ECO:0007669"/>
    <property type="project" value="UniProtKB-SubCell"/>
</dbReference>
<dbReference type="GO" id="GO:0120293">
    <property type="term" value="C:dynein axonemal particle"/>
    <property type="evidence" value="ECO:0007669"/>
    <property type="project" value="UniProtKB-SubCell"/>
</dbReference>
<dbReference type="FunFam" id="2.60.40.790:FF:000066">
    <property type="entry name" value="Predicted protein"/>
    <property type="match status" value="1"/>
</dbReference>
<accession>A0A0A1WX63</accession>
<dbReference type="PANTHER" id="PTHR46492:SF1">
    <property type="entry name" value="DYNEIN AXONEMAL ASSEMBLY FACTOR 4"/>
    <property type="match status" value="1"/>
</dbReference>
<evidence type="ECO:0000313" key="13">
    <source>
        <dbReference type="EMBL" id="JAD03432.1"/>
    </source>
</evidence>
<organism evidence="13">
    <name type="scientific">Zeugodacus cucurbitae</name>
    <name type="common">Melon fruit fly</name>
    <name type="synonym">Bactrocera cucurbitae</name>
    <dbReference type="NCBI Taxonomy" id="28588"/>
    <lineage>
        <taxon>Eukaryota</taxon>
        <taxon>Metazoa</taxon>
        <taxon>Ecdysozoa</taxon>
        <taxon>Arthropoda</taxon>
        <taxon>Hexapoda</taxon>
        <taxon>Insecta</taxon>
        <taxon>Pterygota</taxon>
        <taxon>Neoptera</taxon>
        <taxon>Endopterygota</taxon>
        <taxon>Diptera</taxon>
        <taxon>Brachycera</taxon>
        <taxon>Muscomorpha</taxon>
        <taxon>Tephritoidea</taxon>
        <taxon>Tephritidae</taxon>
        <taxon>Zeugodacus</taxon>
        <taxon>Zeugodacus</taxon>
    </lineage>
</organism>
<feature type="region of interest" description="Disordered" evidence="11">
    <location>
        <begin position="200"/>
        <end position="219"/>
    </location>
</feature>
<evidence type="ECO:0000256" key="3">
    <source>
        <dbReference type="ARBA" id="ARBA00022490"/>
    </source>
</evidence>
<dbReference type="GO" id="GO:0005634">
    <property type="term" value="C:nucleus"/>
    <property type="evidence" value="ECO:0007669"/>
    <property type="project" value="UniProtKB-SubCell"/>
</dbReference>